<protein>
    <recommendedName>
        <fullName evidence="8">Glycosyltransferase 2-like domain-containing protein</fullName>
    </recommendedName>
</protein>
<evidence type="ECO:0000256" key="7">
    <source>
        <dbReference type="ARBA" id="ARBA00023136"/>
    </source>
</evidence>
<dbReference type="Pfam" id="PF00535">
    <property type="entry name" value="Glycos_transf_2"/>
    <property type="match status" value="1"/>
</dbReference>
<proteinExistence type="predicted"/>
<evidence type="ECO:0000256" key="5">
    <source>
        <dbReference type="ARBA" id="ARBA00022985"/>
    </source>
</evidence>
<evidence type="ECO:0000256" key="6">
    <source>
        <dbReference type="ARBA" id="ARBA00022989"/>
    </source>
</evidence>
<dbReference type="SUPFAM" id="SSF53448">
    <property type="entry name" value="Nucleotide-diphospho-sugar transferases"/>
    <property type="match status" value="1"/>
</dbReference>
<dbReference type="PANTHER" id="PTHR48090:SF3">
    <property type="entry name" value="UNDECAPRENYL-PHOSPHATE 4-DEOXY-4-FORMAMIDO-L-ARABINOSE TRANSFERASE"/>
    <property type="match status" value="1"/>
</dbReference>
<evidence type="ECO:0000256" key="4">
    <source>
        <dbReference type="ARBA" id="ARBA00022692"/>
    </source>
</evidence>
<keyword evidence="5" id="KW-0448">Lipopolysaccharide biosynthesis</keyword>
<keyword evidence="3" id="KW-0808">Transferase</keyword>
<dbReference type="CDD" id="cd04179">
    <property type="entry name" value="DPM_DPG-synthase_like"/>
    <property type="match status" value="1"/>
</dbReference>
<keyword evidence="2" id="KW-0328">Glycosyltransferase</keyword>
<sequence>MVSISVFFPCFNDETNIGTLVRDAFLVLPKITRNFEVIVVDDDSKDKSREVLKKLKKSYPKLKLVFHETNRGYGGTLKSGFTNSTKDLIFYTDGDGQYDVHELPILANLMTSDTDFVNGIKMTRRDPTYRIFVGNLYSFVARWLFWLPTYDVDCDFRLIRKKIIDKITLTSNSGAVCVELVKKCQLAGAKFRQVSIHHYQRRYGKSQFFRFNRIVSTFKELIMLWVKLFLLKK</sequence>
<keyword evidence="1" id="KW-1003">Cell membrane</keyword>
<accession>A0A1F8AS09</accession>
<dbReference type="GO" id="GO:0005886">
    <property type="term" value="C:plasma membrane"/>
    <property type="evidence" value="ECO:0007669"/>
    <property type="project" value="TreeGrafter"/>
</dbReference>
<dbReference type="AlphaFoldDB" id="A0A1F8AS09"/>
<organism evidence="9 10">
    <name type="scientific">Candidatus Woesebacteria bacterium RIFCSPHIGHO2_12_FULL_41_24</name>
    <dbReference type="NCBI Taxonomy" id="1802510"/>
    <lineage>
        <taxon>Bacteria</taxon>
        <taxon>Candidatus Woeseibacteriota</taxon>
    </lineage>
</organism>
<keyword evidence="4" id="KW-0812">Transmembrane</keyword>
<dbReference type="PANTHER" id="PTHR48090">
    <property type="entry name" value="UNDECAPRENYL-PHOSPHATE 4-DEOXY-4-FORMAMIDO-L-ARABINOSE TRANSFERASE-RELATED"/>
    <property type="match status" value="1"/>
</dbReference>
<dbReference type="InterPro" id="IPR001173">
    <property type="entry name" value="Glyco_trans_2-like"/>
</dbReference>
<feature type="domain" description="Glycosyltransferase 2-like" evidence="8">
    <location>
        <begin position="5"/>
        <end position="167"/>
    </location>
</feature>
<name>A0A1F8AS09_9BACT</name>
<dbReference type="InterPro" id="IPR050256">
    <property type="entry name" value="Glycosyltransferase_2"/>
</dbReference>
<evidence type="ECO:0000259" key="8">
    <source>
        <dbReference type="Pfam" id="PF00535"/>
    </source>
</evidence>
<dbReference type="GO" id="GO:0099621">
    <property type="term" value="F:undecaprenyl-phosphate 4-deoxy-4-formamido-L-arabinose transferase activity"/>
    <property type="evidence" value="ECO:0007669"/>
    <property type="project" value="TreeGrafter"/>
</dbReference>
<gene>
    <name evidence="9" type="ORF">A3E44_06090</name>
</gene>
<keyword evidence="7" id="KW-0472">Membrane</keyword>
<keyword evidence="6" id="KW-1133">Transmembrane helix</keyword>
<evidence type="ECO:0000256" key="3">
    <source>
        <dbReference type="ARBA" id="ARBA00022679"/>
    </source>
</evidence>
<evidence type="ECO:0000313" key="10">
    <source>
        <dbReference type="Proteomes" id="UP000178603"/>
    </source>
</evidence>
<evidence type="ECO:0000256" key="1">
    <source>
        <dbReference type="ARBA" id="ARBA00022475"/>
    </source>
</evidence>
<comment type="caution">
    <text evidence="9">The sequence shown here is derived from an EMBL/GenBank/DDBJ whole genome shotgun (WGS) entry which is preliminary data.</text>
</comment>
<dbReference type="Proteomes" id="UP000178603">
    <property type="component" value="Unassembled WGS sequence"/>
</dbReference>
<dbReference type="Gene3D" id="3.90.550.10">
    <property type="entry name" value="Spore Coat Polysaccharide Biosynthesis Protein SpsA, Chain A"/>
    <property type="match status" value="1"/>
</dbReference>
<evidence type="ECO:0000313" key="9">
    <source>
        <dbReference type="EMBL" id="OGM54554.1"/>
    </source>
</evidence>
<evidence type="ECO:0000256" key="2">
    <source>
        <dbReference type="ARBA" id="ARBA00022676"/>
    </source>
</evidence>
<dbReference type="EMBL" id="MGGW01000013">
    <property type="protein sequence ID" value="OGM54554.1"/>
    <property type="molecule type" value="Genomic_DNA"/>
</dbReference>
<dbReference type="GO" id="GO:0009103">
    <property type="term" value="P:lipopolysaccharide biosynthetic process"/>
    <property type="evidence" value="ECO:0007669"/>
    <property type="project" value="UniProtKB-KW"/>
</dbReference>
<reference evidence="9 10" key="1">
    <citation type="journal article" date="2016" name="Nat. Commun.">
        <title>Thousands of microbial genomes shed light on interconnected biogeochemical processes in an aquifer system.</title>
        <authorList>
            <person name="Anantharaman K."/>
            <person name="Brown C.T."/>
            <person name="Hug L.A."/>
            <person name="Sharon I."/>
            <person name="Castelle C.J."/>
            <person name="Probst A.J."/>
            <person name="Thomas B.C."/>
            <person name="Singh A."/>
            <person name="Wilkins M.J."/>
            <person name="Karaoz U."/>
            <person name="Brodie E.L."/>
            <person name="Williams K.H."/>
            <person name="Hubbard S.S."/>
            <person name="Banfield J.F."/>
        </authorList>
    </citation>
    <scope>NUCLEOTIDE SEQUENCE [LARGE SCALE GENOMIC DNA]</scope>
</reference>
<dbReference type="InterPro" id="IPR029044">
    <property type="entry name" value="Nucleotide-diphossugar_trans"/>
</dbReference>